<keyword evidence="2" id="KW-1185">Reference proteome</keyword>
<accession>A0A0D7ACM2</accession>
<name>A0A0D7ACM2_9AGAR</name>
<protein>
    <submittedName>
        <fullName evidence="1">Uncharacterized protein</fullName>
    </submittedName>
</protein>
<proteinExistence type="predicted"/>
<reference evidence="1 2" key="1">
    <citation type="journal article" date="2015" name="Fungal Genet. Biol.">
        <title>Evolution of novel wood decay mechanisms in Agaricales revealed by the genome sequences of Fistulina hepatica and Cylindrobasidium torrendii.</title>
        <authorList>
            <person name="Floudas D."/>
            <person name="Held B.W."/>
            <person name="Riley R."/>
            <person name="Nagy L.G."/>
            <person name="Koehler G."/>
            <person name="Ransdell A.S."/>
            <person name="Younus H."/>
            <person name="Chow J."/>
            <person name="Chiniquy J."/>
            <person name="Lipzen A."/>
            <person name="Tritt A."/>
            <person name="Sun H."/>
            <person name="Haridas S."/>
            <person name="LaButti K."/>
            <person name="Ohm R.A."/>
            <person name="Kues U."/>
            <person name="Blanchette R.A."/>
            <person name="Grigoriev I.V."/>
            <person name="Minto R.E."/>
            <person name="Hibbett D.S."/>
        </authorList>
    </citation>
    <scope>NUCLEOTIDE SEQUENCE [LARGE SCALE GENOMIC DNA]</scope>
    <source>
        <strain evidence="1 2">ATCC 64428</strain>
    </source>
</reference>
<evidence type="ECO:0000313" key="2">
    <source>
        <dbReference type="Proteomes" id="UP000054144"/>
    </source>
</evidence>
<dbReference type="EMBL" id="KN881851">
    <property type="protein sequence ID" value="KIY48164.1"/>
    <property type="molecule type" value="Genomic_DNA"/>
</dbReference>
<dbReference type="Proteomes" id="UP000054144">
    <property type="component" value="Unassembled WGS sequence"/>
</dbReference>
<sequence length="93" mass="10546">MEVDGENAMPSKRVKMNSGKVAAFNSKWHPRANRQLAGLANEEQMTKAVKLRNYGQRPKNFLARAGEGDRSIRVKKPKHLFAGKRKAGRTDRR</sequence>
<organism evidence="1 2">
    <name type="scientific">Fistulina hepatica ATCC 64428</name>
    <dbReference type="NCBI Taxonomy" id="1128425"/>
    <lineage>
        <taxon>Eukaryota</taxon>
        <taxon>Fungi</taxon>
        <taxon>Dikarya</taxon>
        <taxon>Basidiomycota</taxon>
        <taxon>Agaricomycotina</taxon>
        <taxon>Agaricomycetes</taxon>
        <taxon>Agaricomycetidae</taxon>
        <taxon>Agaricales</taxon>
        <taxon>Fistulinaceae</taxon>
        <taxon>Fistulina</taxon>
    </lineage>
</organism>
<dbReference type="AlphaFoldDB" id="A0A0D7ACM2"/>
<dbReference type="OrthoDB" id="415015at2759"/>
<gene>
    <name evidence="1" type="ORF">FISHEDRAFT_73733</name>
</gene>
<evidence type="ECO:0000313" key="1">
    <source>
        <dbReference type="EMBL" id="KIY48164.1"/>
    </source>
</evidence>